<proteinExistence type="inferred from homology"/>
<dbReference type="SUPFAM" id="SSF82109">
    <property type="entry name" value="MIR domain"/>
    <property type="match status" value="1"/>
</dbReference>
<evidence type="ECO:0000256" key="11">
    <source>
        <dbReference type="ARBA" id="ARBA00023136"/>
    </source>
</evidence>
<evidence type="ECO:0000256" key="4">
    <source>
        <dbReference type="ARBA" id="ARBA00012839"/>
    </source>
</evidence>
<dbReference type="Ensembl" id="ENSAZOT00000010931.1">
    <property type="protein sequence ID" value="ENSAZOP00000010235.1"/>
    <property type="gene ID" value="ENSAZOG00000005834.1"/>
</dbReference>
<protein>
    <recommendedName>
        <fullName evidence="12">Protein O-mannosyl-transferase 2</fullName>
        <ecNumber evidence="4">2.4.1.109</ecNumber>
    </recommendedName>
</protein>
<organism evidence="18 19">
    <name type="scientific">Anas zonorhyncha</name>
    <name type="common">Eastern spot-billed duck</name>
    <dbReference type="NCBI Taxonomy" id="75864"/>
    <lineage>
        <taxon>Eukaryota</taxon>
        <taxon>Metazoa</taxon>
        <taxon>Chordata</taxon>
        <taxon>Craniata</taxon>
        <taxon>Vertebrata</taxon>
        <taxon>Euteleostomi</taxon>
        <taxon>Archelosauria</taxon>
        <taxon>Archosauria</taxon>
        <taxon>Dinosauria</taxon>
        <taxon>Saurischia</taxon>
        <taxon>Theropoda</taxon>
        <taxon>Coelurosauria</taxon>
        <taxon>Aves</taxon>
        <taxon>Neognathae</taxon>
        <taxon>Galloanserae</taxon>
        <taxon>Anseriformes</taxon>
        <taxon>Anatidae</taxon>
        <taxon>Anatinae</taxon>
        <taxon>Anas</taxon>
    </lineage>
</organism>
<dbReference type="PROSITE" id="PS50919">
    <property type="entry name" value="MIR"/>
    <property type="match status" value="3"/>
</dbReference>
<evidence type="ECO:0000256" key="9">
    <source>
        <dbReference type="ARBA" id="ARBA00022824"/>
    </source>
</evidence>
<name>A0A8B9ULD8_9AVES</name>
<dbReference type="EC" id="2.4.1.109" evidence="4"/>
<comment type="pathway">
    <text evidence="2">Protein modification; protein glycosylation.</text>
</comment>
<evidence type="ECO:0000256" key="1">
    <source>
        <dbReference type="ARBA" id="ARBA00004477"/>
    </source>
</evidence>
<feature type="transmembrane region" description="Helical" evidence="16">
    <location>
        <begin position="263"/>
        <end position="284"/>
    </location>
</feature>
<dbReference type="InterPro" id="IPR036300">
    <property type="entry name" value="MIR_dom_sf"/>
</dbReference>
<evidence type="ECO:0000256" key="15">
    <source>
        <dbReference type="SAM" id="MobiDB-lite"/>
    </source>
</evidence>
<evidence type="ECO:0000256" key="12">
    <source>
        <dbReference type="ARBA" id="ARBA00039583"/>
    </source>
</evidence>
<dbReference type="PANTHER" id="PTHR10050">
    <property type="entry name" value="DOLICHYL-PHOSPHATE-MANNOSE--PROTEIN MANNOSYLTRANSFERASE"/>
    <property type="match status" value="1"/>
</dbReference>
<sequence>PPPASHRAGAAPRGLSPRYLGCGRAHGGGPKDYNSRRAPRPSPASICRAAAVFASRFHRLPEPPHVCWDETHFGKMGSYYINRTFFFDVHPPLGKMLIGLAGYLSGYDGTFPFQKPGDRYEQHNYMGMRGFCAFLGSCLVPFAYLTVLELSKSLPAALLTACILIFDTGCITLSQYILLDPILMFFLMGAVLSMVKCNACADRPFSASWWFWLSLTGVNLAGAMGVKFVGLFVVLLVGLNTIYDLWDLLGNLSLSLVMFGKHLLARVLCLILLPLALYTAMFAVHFTVLNKSGPGDGFFSSAFQSQLIGNNLHNVSIPEHLAYGSVVTMKNLRMAGGYLHSHWHLYPEGVGARQQQVTAYLHKDLNNLWIIKKHDSDTDPSSPVEFVRHGDIIRLEHKETSRNLHSHQHEAPLTRKHFQVTGYGINGTGDSNDFWRIEVVGRKPGKLIKVLRSQVRLTHVATGCLLGSSGKTLPKWGWEQVEVTCTPYLKDTPNSLWNFEDHINPKLPNISLDVLKPSFAEILLESHMVMIRGNSGLKPKDNEVTSKPWHWPINYQGLRFSGVNETDYRVYLLGNPVVWWLNLFTIGLYLLTAISTAVALKRGVQLSSELKELSRVVLHGGGQIALGWLLHYLPFFMMGRVLYFHHYFPAMLFSSMLTGITWDTLLKFFARFLSPSTAARRVYGGGILALVLLIVYSFYLFHPLSYGMIGPMASDPSSPMAGLRWMDSWEF</sequence>
<reference evidence="18" key="1">
    <citation type="submission" date="2025-08" db="UniProtKB">
        <authorList>
            <consortium name="Ensembl"/>
        </authorList>
    </citation>
    <scope>IDENTIFICATION</scope>
</reference>
<feature type="transmembrane region" description="Helical" evidence="16">
    <location>
        <begin position="154"/>
        <end position="176"/>
    </location>
</feature>
<dbReference type="InterPro" id="IPR016093">
    <property type="entry name" value="MIR_motif"/>
</dbReference>
<dbReference type="AlphaFoldDB" id="A0A8B9ULD8"/>
<keyword evidence="11 16" id="KW-0472">Membrane</keyword>
<feature type="transmembrane region" description="Helical" evidence="16">
    <location>
        <begin position="682"/>
        <end position="701"/>
    </location>
</feature>
<feature type="transmembrane region" description="Helical" evidence="16">
    <location>
        <begin position="85"/>
        <end position="106"/>
    </location>
</feature>
<evidence type="ECO:0000259" key="17">
    <source>
        <dbReference type="PROSITE" id="PS50919"/>
    </source>
</evidence>
<evidence type="ECO:0000313" key="18">
    <source>
        <dbReference type="Ensembl" id="ENSAZOP00000010235.1"/>
    </source>
</evidence>
<evidence type="ECO:0000256" key="8">
    <source>
        <dbReference type="ARBA" id="ARBA00022737"/>
    </source>
</evidence>
<feature type="domain" description="MIR" evidence="17">
    <location>
        <begin position="384"/>
        <end position="440"/>
    </location>
</feature>
<keyword evidence="6" id="KW-0808">Transferase</keyword>
<evidence type="ECO:0000313" key="19">
    <source>
        <dbReference type="Proteomes" id="UP000694549"/>
    </source>
</evidence>
<dbReference type="Pfam" id="PF02366">
    <property type="entry name" value="PMT"/>
    <property type="match status" value="1"/>
</dbReference>
<comment type="catalytic activity">
    <reaction evidence="14">
        <text>a di-trans,poly-cis-dolichyl beta-D-mannosyl phosphate + L-seryl-[protein] = 3-O-(alpha-D-mannosyl)-L-seryl-[protein] + a di-trans,poly-cis-dolichyl phosphate + H(+)</text>
        <dbReference type="Rhea" id="RHEA:17377"/>
        <dbReference type="Rhea" id="RHEA-COMP:9863"/>
        <dbReference type="Rhea" id="RHEA-COMP:13546"/>
        <dbReference type="Rhea" id="RHEA-COMP:19498"/>
        <dbReference type="Rhea" id="RHEA-COMP:19501"/>
        <dbReference type="ChEBI" id="CHEBI:15378"/>
        <dbReference type="ChEBI" id="CHEBI:29999"/>
        <dbReference type="ChEBI" id="CHEBI:57683"/>
        <dbReference type="ChEBI" id="CHEBI:58211"/>
        <dbReference type="ChEBI" id="CHEBI:137321"/>
        <dbReference type="EC" id="2.4.1.109"/>
    </reaction>
</comment>
<evidence type="ECO:0000256" key="7">
    <source>
        <dbReference type="ARBA" id="ARBA00022692"/>
    </source>
</evidence>
<dbReference type="SMART" id="SM00472">
    <property type="entry name" value="MIR"/>
    <property type="match status" value="3"/>
</dbReference>
<dbReference type="PANTHER" id="PTHR10050:SF46">
    <property type="entry name" value="PROTEIN O-MANNOSYL-TRANSFERASE 2"/>
    <property type="match status" value="1"/>
</dbReference>
<dbReference type="UniPathway" id="UPA00378"/>
<feature type="transmembrane region" description="Helical" evidence="16">
    <location>
        <begin position="577"/>
        <end position="600"/>
    </location>
</feature>
<accession>A0A8B9ULD8</accession>
<keyword evidence="9" id="KW-0256">Endoplasmic reticulum</keyword>
<comment type="similarity">
    <text evidence="3">Belongs to the glycosyltransferase 39 family.</text>
</comment>
<dbReference type="CDD" id="cd23282">
    <property type="entry name" value="beta-trefoil_MIR_POMT2"/>
    <property type="match status" value="1"/>
</dbReference>
<feature type="transmembrane region" description="Helical" evidence="16">
    <location>
        <begin position="126"/>
        <end position="147"/>
    </location>
</feature>
<dbReference type="Pfam" id="PF02815">
    <property type="entry name" value="MIR"/>
    <property type="match status" value="1"/>
</dbReference>
<feature type="transmembrane region" description="Helical" evidence="16">
    <location>
        <begin position="620"/>
        <end position="643"/>
    </location>
</feature>
<feature type="domain" description="MIR" evidence="17">
    <location>
        <begin position="445"/>
        <end position="502"/>
    </location>
</feature>
<keyword evidence="5" id="KW-0328">Glycosyltransferase</keyword>
<keyword evidence="8" id="KW-0677">Repeat</keyword>
<keyword evidence="7 16" id="KW-0812">Transmembrane</keyword>
<evidence type="ECO:0000256" key="2">
    <source>
        <dbReference type="ARBA" id="ARBA00004922"/>
    </source>
</evidence>
<evidence type="ECO:0000256" key="16">
    <source>
        <dbReference type="SAM" id="Phobius"/>
    </source>
</evidence>
<evidence type="ECO:0000256" key="13">
    <source>
        <dbReference type="ARBA" id="ARBA00045085"/>
    </source>
</evidence>
<evidence type="ECO:0000256" key="3">
    <source>
        <dbReference type="ARBA" id="ARBA00007222"/>
    </source>
</evidence>
<dbReference type="FunFam" id="2.80.10.50:FF:000026">
    <property type="entry name" value="Blast:Protein O-mannosyl-transferase 2"/>
    <property type="match status" value="1"/>
</dbReference>
<dbReference type="Gene3D" id="2.80.10.50">
    <property type="match status" value="1"/>
</dbReference>
<dbReference type="GO" id="GO:0005789">
    <property type="term" value="C:endoplasmic reticulum membrane"/>
    <property type="evidence" value="ECO:0007669"/>
    <property type="project" value="UniProtKB-SubCell"/>
</dbReference>
<feature type="domain" description="MIR" evidence="17">
    <location>
        <begin position="318"/>
        <end position="374"/>
    </location>
</feature>
<feature type="region of interest" description="Disordered" evidence="15">
    <location>
        <begin position="1"/>
        <end position="41"/>
    </location>
</feature>
<feature type="transmembrane region" description="Helical" evidence="16">
    <location>
        <begin position="211"/>
        <end position="243"/>
    </location>
</feature>
<dbReference type="GO" id="GO:0004169">
    <property type="term" value="F:dolichyl-phosphate-mannose-protein mannosyltransferase activity"/>
    <property type="evidence" value="ECO:0007669"/>
    <property type="project" value="UniProtKB-EC"/>
</dbReference>
<dbReference type="InterPro" id="IPR003342">
    <property type="entry name" value="ArnT-like_N"/>
</dbReference>
<feature type="transmembrane region" description="Helical" evidence="16">
    <location>
        <begin position="650"/>
        <end position="670"/>
    </location>
</feature>
<dbReference type="Pfam" id="PF16192">
    <property type="entry name" value="PMT_4TMC"/>
    <property type="match status" value="1"/>
</dbReference>
<evidence type="ECO:0000256" key="10">
    <source>
        <dbReference type="ARBA" id="ARBA00022989"/>
    </source>
</evidence>
<comment type="catalytic activity">
    <reaction evidence="13">
        <text>a di-trans,poly-cis-dolichyl beta-D-mannosyl phosphate + L-threonyl-[protein] = 3-O-(alpha-D-mannosyl)-L-threonyl-[protein] + a di-trans,poly-cis-dolichyl phosphate + H(+)</text>
        <dbReference type="Rhea" id="RHEA:53396"/>
        <dbReference type="Rhea" id="RHEA-COMP:11060"/>
        <dbReference type="Rhea" id="RHEA-COMP:13547"/>
        <dbReference type="Rhea" id="RHEA-COMP:19498"/>
        <dbReference type="Rhea" id="RHEA-COMP:19501"/>
        <dbReference type="ChEBI" id="CHEBI:15378"/>
        <dbReference type="ChEBI" id="CHEBI:30013"/>
        <dbReference type="ChEBI" id="CHEBI:57683"/>
        <dbReference type="ChEBI" id="CHEBI:58211"/>
        <dbReference type="ChEBI" id="CHEBI:137323"/>
        <dbReference type="EC" id="2.4.1.109"/>
    </reaction>
</comment>
<dbReference type="InterPro" id="IPR027005">
    <property type="entry name" value="PMT-like"/>
</dbReference>
<evidence type="ECO:0000256" key="6">
    <source>
        <dbReference type="ARBA" id="ARBA00022679"/>
    </source>
</evidence>
<keyword evidence="19" id="KW-1185">Reference proteome</keyword>
<dbReference type="InterPro" id="IPR032421">
    <property type="entry name" value="PMT_4TMC"/>
</dbReference>
<evidence type="ECO:0000256" key="5">
    <source>
        <dbReference type="ARBA" id="ARBA00022676"/>
    </source>
</evidence>
<reference evidence="18" key="2">
    <citation type="submission" date="2025-09" db="UniProtKB">
        <authorList>
            <consortium name="Ensembl"/>
        </authorList>
    </citation>
    <scope>IDENTIFICATION</scope>
</reference>
<keyword evidence="10 16" id="KW-1133">Transmembrane helix</keyword>
<comment type="subcellular location">
    <subcellularLocation>
        <location evidence="1">Endoplasmic reticulum membrane</location>
        <topology evidence="1">Multi-pass membrane protein</topology>
    </subcellularLocation>
</comment>
<dbReference type="Proteomes" id="UP000694549">
    <property type="component" value="Unplaced"/>
</dbReference>
<evidence type="ECO:0000256" key="14">
    <source>
        <dbReference type="ARBA" id="ARBA00045102"/>
    </source>
</evidence>